<dbReference type="EMBL" id="CP045484">
    <property type="protein sequence ID" value="QGR17094.1"/>
    <property type="molecule type" value="Genomic_DNA"/>
</dbReference>
<reference evidence="1 4" key="2">
    <citation type="submission" date="2020-08" db="EMBL/GenBank/DDBJ databases">
        <title>Genomic Encyclopedia of Type Strains, Phase IV (KMG-IV): sequencing the most valuable type-strain genomes for metagenomic binning, comparative biology and taxonomic classification.</title>
        <authorList>
            <person name="Goeker M."/>
        </authorList>
    </citation>
    <scope>NUCLEOTIDE SEQUENCE [LARGE SCALE GENOMIC DNA]</scope>
    <source>
        <strain evidence="1 4">DSM 12421</strain>
    </source>
</reference>
<gene>
    <name evidence="2" type="ORF">D1869_07790</name>
    <name evidence="1" type="ORF">HNQ62_000172</name>
</gene>
<evidence type="ECO:0000313" key="1">
    <source>
        <dbReference type="EMBL" id="MBB5252454.1"/>
    </source>
</evidence>
<evidence type="ECO:0000313" key="3">
    <source>
        <dbReference type="Proteomes" id="UP000427373"/>
    </source>
</evidence>
<evidence type="ECO:0000313" key="2">
    <source>
        <dbReference type="EMBL" id="QGR17094.1"/>
    </source>
</evidence>
<dbReference type="GeneID" id="95642398"/>
<keyword evidence="3" id="KW-1185">Reference proteome</keyword>
<reference evidence="2 3" key="1">
    <citation type="submission" date="2019-10" db="EMBL/GenBank/DDBJ databases">
        <title>Genome Sequences from Six Type Strain Members of the Archaeal Family Sulfolobaceae: Acidianus ambivalens, Acidianus infernus, Metallosphaera prunae, Stygiolobus azoricus, Sulfolobus metallicus, and Sulfurisphaera ohwakuensis.</title>
        <authorList>
            <person name="Counts J.A."/>
            <person name="Kelly R.M."/>
        </authorList>
    </citation>
    <scope>NUCLEOTIDE SEQUENCE [LARGE SCALE GENOMIC DNA]</scope>
    <source>
        <strain evidence="2 3">TA-1</strain>
    </source>
</reference>
<dbReference type="RefSeq" id="WP_156014606.1">
    <property type="nucleotide sequence ID" value="NZ_AP031374.1"/>
</dbReference>
<organism evidence="2 3">
    <name type="scientific">Sulfurisphaera ohwakuensis</name>
    <dbReference type="NCBI Taxonomy" id="69656"/>
    <lineage>
        <taxon>Archaea</taxon>
        <taxon>Thermoproteota</taxon>
        <taxon>Thermoprotei</taxon>
        <taxon>Sulfolobales</taxon>
        <taxon>Sulfolobaceae</taxon>
        <taxon>Sulfurisphaera</taxon>
    </lineage>
</organism>
<sequence>MKNELLCPKCNIKMDFIAEAENSSDGNKIVRYFYRCPACGTRLNDEIINIKKENDSIIIKISQQLF</sequence>
<evidence type="ECO:0000313" key="4">
    <source>
        <dbReference type="Proteomes" id="UP000582213"/>
    </source>
</evidence>
<accession>A0A650CGW1</accession>
<protein>
    <submittedName>
        <fullName evidence="1">C4-type Zn-finger protein</fullName>
    </submittedName>
</protein>
<dbReference type="Proteomes" id="UP000427373">
    <property type="component" value="Chromosome"/>
</dbReference>
<dbReference type="OrthoDB" id="7926at2157"/>
<proteinExistence type="predicted"/>
<dbReference type="EMBL" id="JACHFY010000001">
    <property type="protein sequence ID" value="MBB5252454.1"/>
    <property type="molecule type" value="Genomic_DNA"/>
</dbReference>
<dbReference type="Proteomes" id="UP000582213">
    <property type="component" value="Unassembled WGS sequence"/>
</dbReference>
<name>A0A650CGW1_SULOH</name>
<dbReference type="AlphaFoldDB" id="A0A650CGW1"/>
<dbReference type="KEGG" id="soh:D1869_07790"/>